<dbReference type="EMBL" id="AACS02000005">
    <property type="protein sequence ID" value="EFI27602.1"/>
    <property type="molecule type" value="Genomic_DNA"/>
</dbReference>
<gene>
    <name evidence="2" type="ORF">CC1G_14528</name>
</gene>
<dbReference type="VEuPathDB" id="FungiDB:CC1G_14528"/>
<feature type="region of interest" description="Disordered" evidence="1">
    <location>
        <begin position="54"/>
        <end position="73"/>
    </location>
</feature>
<feature type="compositionally biased region" description="Polar residues" evidence="1">
    <location>
        <begin position="100"/>
        <end position="122"/>
    </location>
</feature>
<evidence type="ECO:0000256" key="1">
    <source>
        <dbReference type="SAM" id="MobiDB-lite"/>
    </source>
</evidence>
<feature type="region of interest" description="Disordered" evidence="1">
    <location>
        <begin position="96"/>
        <end position="122"/>
    </location>
</feature>
<dbReference type="AlphaFoldDB" id="D6RMX6"/>
<dbReference type="RefSeq" id="XP_002911096.1">
    <property type="nucleotide sequence ID" value="XM_002911050.1"/>
</dbReference>
<dbReference type="HOGENOM" id="CLU_1151730_0_0_1"/>
<name>D6RMX6_COPC7</name>
<evidence type="ECO:0000313" key="2">
    <source>
        <dbReference type="EMBL" id="EFI27602.1"/>
    </source>
</evidence>
<dbReference type="GeneID" id="9379151"/>
<proteinExistence type="predicted"/>
<accession>D6RMX6</accession>
<dbReference type="InParanoid" id="D6RMX6"/>
<reference evidence="2 3" key="1">
    <citation type="journal article" date="2010" name="Proc. Natl. Acad. Sci. U.S.A.">
        <title>Insights into evolution of multicellular fungi from the assembled chromosomes of the mushroom Coprinopsis cinerea (Coprinus cinereus).</title>
        <authorList>
            <person name="Stajich J.E."/>
            <person name="Wilke S.K."/>
            <person name="Ahren D."/>
            <person name="Au C.H."/>
            <person name="Birren B.W."/>
            <person name="Borodovsky M."/>
            <person name="Burns C."/>
            <person name="Canback B."/>
            <person name="Casselton L.A."/>
            <person name="Cheng C.K."/>
            <person name="Deng J."/>
            <person name="Dietrich F.S."/>
            <person name="Fargo D.C."/>
            <person name="Farman M.L."/>
            <person name="Gathman A.C."/>
            <person name="Goldberg J."/>
            <person name="Guigo R."/>
            <person name="Hoegger P.J."/>
            <person name="Hooker J.B."/>
            <person name="Huggins A."/>
            <person name="James T.Y."/>
            <person name="Kamada T."/>
            <person name="Kilaru S."/>
            <person name="Kodira C."/>
            <person name="Kues U."/>
            <person name="Kupfer D."/>
            <person name="Kwan H.S."/>
            <person name="Lomsadze A."/>
            <person name="Li W."/>
            <person name="Lilly W.W."/>
            <person name="Ma L.J."/>
            <person name="Mackey A.J."/>
            <person name="Manning G."/>
            <person name="Martin F."/>
            <person name="Muraguchi H."/>
            <person name="Natvig D.O."/>
            <person name="Palmerini H."/>
            <person name="Ramesh M.A."/>
            <person name="Rehmeyer C.J."/>
            <person name="Roe B.A."/>
            <person name="Shenoy N."/>
            <person name="Stanke M."/>
            <person name="Ter-Hovhannisyan V."/>
            <person name="Tunlid A."/>
            <person name="Velagapudi R."/>
            <person name="Vision T.J."/>
            <person name="Zeng Q."/>
            <person name="Zolan M.E."/>
            <person name="Pukkila P.J."/>
        </authorList>
    </citation>
    <scope>NUCLEOTIDE SEQUENCE [LARGE SCALE GENOMIC DNA]</scope>
    <source>
        <strain evidence="3">Okayama-7 / 130 / ATCC MYA-4618 / FGSC 9003</strain>
    </source>
</reference>
<keyword evidence="3" id="KW-1185">Reference proteome</keyword>
<dbReference type="KEGG" id="cci:CC1G_14528"/>
<protein>
    <submittedName>
        <fullName evidence="2">Uncharacterized protein</fullName>
    </submittedName>
</protein>
<comment type="caution">
    <text evidence="2">The sequence shown here is derived from an EMBL/GenBank/DDBJ whole genome shotgun (WGS) entry which is preliminary data.</text>
</comment>
<sequence length="241" mass="26917">MALERIPSKTWTMLGRRNLAIHPQVWSNIRAGVKVRNFVMDEVVGMTGLDTCDGDLHTDKDTKPAKGPTGRRDTVTNAMSWSVVEMFGDGMVLDTARLPGTSTPNAPGLGSTTSRPNSQALTPQGRPVNEFIIIVNNTIFKLNSSAPSHSSVGVRDLNEQLDARHVGVLSSCPAADERYWKIINDYRLITSKRKRLAEAFFCYNSRYRIAILVEFEQEGPASQKSNWKLCRSVVRFEIFRS</sequence>
<organism evidence="2 3">
    <name type="scientific">Coprinopsis cinerea (strain Okayama-7 / 130 / ATCC MYA-4618 / FGSC 9003)</name>
    <name type="common">Inky cap fungus</name>
    <name type="synonym">Hormographiella aspergillata</name>
    <dbReference type="NCBI Taxonomy" id="240176"/>
    <lineage>
        <taxon>Eukaryota</taxon>
        <taxon>Fungi</taxon>
        <taxon>Dikarya</taxon>
        <taxon>Basidiomycota</taxon>
        <taxon>Agaricomycotina</taxon>
        <taxon>Agaricomycetes</taxon>
        <taxon>Agaricomycetidae</taxon>
        <taxon>Agaricales</taxon>
        <taxon>Agaricineae</taxon>
        <taxon>Psathyrellaceae</taxon>
        <taxon>Coprinopsis</taxon>
    </lineage>
</organism>
<evidence type="ECO:0000313" key="3">
    <source>
        <dbReference type="Proteomes" id="UP000001861"/>
    </source>
</evidence>
<dbReference type="Proteomes" id="UP000001861">
    <property type="component" value="Unassembled WGS sequence"/>
</dbReference>